<evidence type="ECO:0000313" key="2">
    <source>
        <dbReference type="Proteomes" id="UP000285636"/>
    </source>
</evidence>
<proteinExistence type="predicted"/>
<name>A0A423I455_9PSED</name>
<organism evidence="1 2">
    <name type="scientific">Pseudomonas brassicacearum</name>
    <dbReference type="NCBI Taxonomy" id="930166"/>
    <lineage>
        <taxon>Bacteria</taxon>
        <taxon>Pseudomonadati</taxon>
        <taxon>Pseudomonadota</taxon>
        <taxon>Gammaproteobacteria</taxon>
        <taxon>Pseudomonadales</taxon>
        <taxon>Pseudomonadaceae</taxon>
        <taxon>Pseudomonas</taxon>
    </lineage>
</organism>
<sequence>MGAALAHVFKLACMAKSIGKHSPVDRVEFNLPGAAVTGVFKSDIKASYACEQAAKGGLLHS</sequence>
<reference evidence="1 2" key="1">
    <citation type="submission" date="2016-10" db="EMBL/GenBank/DDBJ databases">
        <title>Comparative genome analysis of multiple Pseudomonas spp. focuses on biocontrol and plant growth promoting traits.</title>
        <authorList>
            <person name="Tao X.-Y."/>
            <person name="Taylor C.G."/>
        </authorList>
    </citation>
    <scope>NUCLEOTIDE SEQUENCE [LARGE SCALE GENOMIC DNA]</scope>
    <source>
        <strain evidence="1 2">38D7</strain>
    </source>
</reference>
<comment type="caution">
    <text evidence="1">The sequence shown here is derived from an EMBL/GenBank/DDBJ whole genome shotgun (WGS) entry which is preliminary data.</text>
</comment>
<protein>
    <submittedName>
        <fullName evidence="1">Uncharacterized protein</fullName>
    </submittedName>
</protein>
<gene>
    <name evidence="1" type="ORF">BK660_14090</name>
</gene>
<accession>A0A423I455</accession>
<dbReference type="EMBL" id="MOBK01000006">
    <property type="protein sequence ID" value="RON20193.1"/>
    <property type="molecule type" value="Genomic_DNA"/>
</dbReference>
<dbReference type="Proteomes" id="UP000285636">
    <property type="component" value="Unassembled WGS sequence"/>
</dbReference>
<evidence type="ECO:0000313" key="1">
    <source>
        <dbReference type="EMBL" id="RON20193.1"/>
    </source>
</evidence>
<dbReference type="AlphaFoldDB" id="A0A423I455"/>